<dbReference type="GO" id="GO:0032259">
    <property type="term" value="P:methylation"/>
    <property type="evidence" value="ECO:0007669"/>
    <property type="project" value="UniProtKB-KW"/>
</dbReference>
<keyword evidence="5" id="KW-0489">Methyltransferase</keyword>
<dbReference type="EC" id="2.1.1.314" evidence="4"/>
<feature type="binding site" evidence="9">
    <location>
        <position position="188"/>
    </location>
    <ligand>
        <name>S-adenosyl-L-methionine</name>
        <dbReference type="ChEBI" id="CHEBI:59789"/>
    </ligand>
</feature>
<comment type="pathway">
    <text evidence="2">Protein modification; peptidyl-diphthamide biosynthesis.</text>
</comment>
<dbReference type="NCBIfam" id="TIGR00522">
    <property type="entry name" value="dph5"/>
    <property type="match status" value="1"/>
</dbReference>
<dbReference type="PANTHER" id="PTHR10882">
    <property type="entry name" value="DIPHTHINE SYNTHASE"/>
    <property type="match status" value="1"/>
</dbReference>
<dbReference type="PANTHER" id="PTHR10882:SF0">
    <property type="entry name" value="DIPHTHINE METHYL ESTER SYNTHASE"/>
    <property type="match status" value="1"/>
</dbReference>
<reference evidence="11" key="1">
    <citation type="submission" date="2014-12" db="EMBL/GenBank/DDBJ databases">
        <title>Insight into the proteome of Arion vulgaris.</title>
        <authorList>
            <person name="Aradska J."/>
            <person name="Bulat T."/>
            <person name="Smidak R."/>
            <person name="Sarate P."/>
            <person name="Gangsoo J."/>
            <person name="Sialana F."/>
            <person name="Bilban M."/>
            <person name="Lubec G."/>
        </authorList>
    </citation>
    <scope>NUCLEOTIDE SEQUENCE</scope>
    <source>
        <tissue evidence="11">Skin</tissue>
    </source>
</reference>
<dbReference type="GO" id="GO:0141133">
    <property type="term" value="F:diphthine methyl ester synthase activity"/>
    <property type="evidence" value="ECO:0007669"/>
    <property type="project" value="UniProtKB-EC"/>
</dbReference>
<evidence type="ECO:0000256" key="7">
    <source>
        <dbReference type="ARBA" id="ARBA00022691"/>
    </source>
</evidence>
<keyword evidence="7 9" id="KW-0949">S-adenosyl-L-methionine</keyword>
<comment type="catalytic activity">
    <reaction evidence="8">
        <text>2-[(3S)-amino-3-carboxypropyl]-L-histidyl-[translation elongation factor 2] + 4 S-adenosyl-L-methionine = diphthine methyl ester-[translation elongation factor 2] + 4 S-adenosyl-L-homocysteine + 3 H(+)</text>
        <dbReference type="Rhea" id="RHEA:42652"/>
        <dbReference type="Rhea" id="RHEA-COMP:9749"/>
        <dbReference type="Rhea" id="RHEA-COMP:10173"/>
        <dbReference type="ChEBI" id="CHEBI:15378"/>
        <dbReference type="ChEBI" id="CHEBI:57856"/>
        <dbReference type="ChEBI" id="CHEBI:59789"/>
        <dbReference type="ChEBI" id="CHEBI:73995"/>
        <dbReference type="ChEBI" id="CHEBI:79005"/>
        <dbReference type="EC" id="2.1.1.314"/>
    </reaction>
</comment>
<dbReference type="InterPro" id="IPR000878">
    <property type="entry name" value="4pyrrol_Mease"/>
</dbReference>
<gene>
    <name evidence="11" type="primary">ORF181032</name>
</gene>
<comment type="similarity">
    <text evidence="3">Belongs to the diphthine synthase family.</text>
</comment>
<dbReference type="UniPathway" id="UPA00559"/>
<keyword evidence="6" id="KW-0808">Transferase</keyword>
<dbReference type="GO" id="GO:0017183">
    <property type="term" value="P:protein histidyl modification to diphthamide"/>
    <property type="evidence" value="ECO:0007669"/>
    <property type="project" value="UniProtKB-UniPathway"/>
</dbReference>
<name>A0A0B7BDP2_9EUPU</name>
<evidence type="ECO:0000259" key="10">
    <source>
        <dbReference type="Pfam" id="PF00590"/>
    </source>
</evidence>
<dbReference type="InterPro" id="IPR014776">
    <property type="entry name" value="4pyrrole_Mease_sub2"/>
</dbReference>
<feature type="binding site" evidence="9">
    <location>
        <position position="48"/>
    </location>
    <ligand>
        <name>S-adenosyl-L-methionine</name>
        <dbReference type="ChEBI" id="CHEBI:59789"/>
    </ligand>
</feature>
<accession>A0A0B7BDP2</accession>
<dbReference type="EMBL" id="HACG01044238">
    <property type="protein sequence ID" value="CEK91103.1"/>
    <property type="molecule type" value="Transcribed_RNA"/>
</dbReference>
<dbReference type="FunFam" id="3.30.950.10:FF:000004">
    <property type="entry name" value="Diphthine synthase putative"/>
    <property type="match status" value="1"/>
</dbReference>
<organism evidence="11">
    <name type="scientific">Arion vulgaris</name>
    <dbReference type="NCBI Taxonomy" id="1028688"/>
    <lineage>
        <taxon>Eukaryota</taxon>
        <taxon>Metazoa</taxon>
        <taxon>Spiralia</taxon>
        <taxon>Lophotrochozoa</taxon>
        <taxon>Mollusca</taxon>
        <taxon>Gastropoda</taxon>
        <taxon>Heterobranchia</taxon>
        <taxon>Euthyneura</taxon>
        <taxon>Panpulmonata</taxon>
        <taxon>Eupulmonata</taxon>
        <taxon>Stylommatophora</taxon>
        <taxon>Helicina</taxon>
        <taxon>Arionoidea</taxon>
        <taxon>Arionidae</taxon>
        <taxon>Arion</taxon>
    </lineage>
</organism>
<feature type="binding site" evidence="9">
    <location>
        <begin position="73"/>
        <end position="74"/>
    </location>
    <ligand>
        <name>S-adenosyl-L-methionine</name>
        <dbReference type="ChEBI" id="CHEBI:59789"/>
    </ligand>
</feature>
<dbReference type="Pfam" id="PF00590">
    <property type="entry name" value="TP_methylase"/>
    <property type="match status" value="1"/>
</dbReference>
<dbReference type="AlphaFoldDB" id="A0A0B7BDP2"/>
<dbReference type="SUPFAM" id="SSF53790">
    <property type="entry name" value="Tetrapyrrole methylase"/>
    <property type="match status" value="1"/>
</dbReference>
<feature type="binding site" evidence="9">
    <location>
        <position position="124"/>
    </location>
    <ligand>
        <name>S-adenosyl-L-methionine</name>
        <dbReference type="ChEBI" id="CHEBI:59789"/>
    </ligand>
</feature>
<evidence type="ECO:0000256" key="4">
    <source>
        <dbReference type="ARBA" id="ARBA00011927"/>
    </source>
</evidence>
<dbReference type="Gene3D" id="3.30.950.10">
    <property type="entry name" value="Methyltransferase, Cobalt-precorrin-4 Transmethylase, Domain 2"/>
    <property type="match status" value="1"/>
</dbReference>
<dbReference type="InterPro" id="IPR035996">
    <property type="entry name" value="4pyrrol_Methylase_sf"/>
</dbReference>
<proteinExistence type="inferred from homology"/>
<comment type="function">
    <text evidence="1">S-adenosyl-L-methionine-dependent methyltransferase that catalyzes four methylations of the modified target histidine residue in translation elongation factor 2 (EF-2), to form an intermediate called diphthine methyl ester. The four successive methylation reactions represent the second step of diphthamide biosynthesis.</text>
</comment>
<dbReference type="Gene3D" id="3.40.1010.10">
    <property type="entry name" value="Cobalt-precorrin-4 Transmethylase, Domain 1"/>
    <property type="match status" value="1"/>
</dbReference>
<evidence type="ECO:0000256" key="1">
    <source>
        <dbReference type="ARBA" id="ARBA00004006"/>
    </source>
</evidence>
<evidence type="ECO:0000256" key="3">
    <source>
        <dbReference type="ARBA" id="ARBA00006729"/>
    </source>
</evidence>
<dbReference type="InterPro" id="IPR004551">
    <property type="entry name" value="Dphthn_synthase"/>
</dbReference>
<evidence type="ECO:0000256" key="2">
    <source>
        <dbReference type="ARBA" id="ARBA00005156"/>
    </source>
</evidence>
<protein>
    <recommendedName>
        <fullName evidence="4">diphthine methyl ester synthase</fullName>
        <ecNumber evidence="4">2.1.1.314</ecNumber>
    </recommendedName>
</protein>
<dbReference type="InterPro" id="IPR014777">
    <property type="entry name" value="4pyrrole_Mease_sub1"/>
</dbReference>
<evidence type="ECO:0000313" key="11">
    <source>
        <dbReference type="EMBL" id="CEK91103.1"/>
    </source>
</evidence>
<evidence type="ECO:0000256" key="8">
    <source>
        <dbReference type="ARBA" id="ARBA00048752"/>
    </source>
</evidence>
<dbReference type="PIRSF" id="PIRSF036432">
    <property type="entry name" value="Diphthine_synth"/>
    <property type="match status" value="1"/>
</dbReference>
<evidence type="ECO:0000256" key="6">
    <source>
        <dbReference type="ARBA" id="ARBA00022679"/>
    </source>
</evidence>
<feature type="binding site" evidence="9">
    <location>
        <position position="213"/>
    </location>
    <ligand>
        <name>S-adenosyl-L-methionine</name>
        <dbReference type="ChEBI" id="CHEBI:59789"/>
    </ligand>
</feature>
<sequence length="247" mass="27457">MGVDAKESFYGREVILADRDMVEQASDELMAQADSIDVAFLVVGDPLGATTHTDLILRAVEKGIPYKVIHNASIMNAIGCCGLQLYNFGETVSIVFWTEDWQPESFYDKIISNREKGMHTLCLLDIKMKEQTIENLMRGRPVYEPPRFLTASLAAQQLLSIVERRDQVSKQSTADLTSDTVCVAVARVGADDQKIAAATLKEMSTLDMGPPLHSVVIPGHMHPLEQQMLKIFAISNHIRNILLAEDR</sequence>
<evidence type="ECO:0000256" key="9">
    <source>
        <dbReference type="PIRSR" id="PIRSR036432-1"/>
    </source>
</evidence>
<feature type="domain" description="Tetrapyrrole methylase" evidence="10">
    <location>
        <begin position="25"/>
        <end position="203"/>
    </location>
</feature>
<dbReference type="CDD" id="cd11647">
    <property type="entry name" value="DHP5_DphB"/>
    <property type="match status" value="1"/>
</dbReference>
<feature type="binding site" evidence="9">
    <location>
        <position position="45"/>
    </location>
    <ligand>
        <name>S-adenosyl-L-methionine</name>
        <dbReference type="ChEBI" id="CHEBI:59789"/>
    </ligand>
</feature>
<evidence type="ECO:0000256" key="5">
    <source>
        <dbReference type="ARBA" id="ARBA00022603"/>
    </source>
</evidence>